<dbReference type="HOGENOM" id="CLU_2347275_0_0_1"/>
<accession>S3CP66</accession>
<evidence type="ECO:0000256" key="1">
    <source>
        <dbReference type="SAM" id="MobiDB-lite"/>
    </source>
</evidence>
<proteinExistence type="predicted"/>
<feature type="region of interest" description="Disordered" evidence="1">
    <location>
        <begin position="1"/>
        <end position="39"/>
    </location>
</feature>
<dbReference type="Proteomes" id="UP000016923">
    <property type="component" value="Unassembled WGS sequence"/>
</dbReference>
<dbReference type="AlphaFoldDB" id="S3CP66"/>
<name>S3CP66_OPHP1</name>
<reference evidence="2 3" key="1">
    <citation type="journal article" date="2013" name="BMC Genomics">
        <title>The genome and transcriptome of the pine saprophyte Ophiostoma piceae, and a comparison with the bark beetle-associated pine pathogen Grosmannia clavigera.</title>
        <authorList>
            <person name="Haridas S."/>
            <person name="Wang Y."/>
            <person name="Lim L."/>
            <person name="Massoumi Alamouti S."/>
            <person name="Jackman S."/>
            <person name="Docking R."/>
            <person name="Robertson G."/>
            <person name="Birol I."/>
            <person name="Bohlmann J."/>
            <person name="Breuil C."/>
        </authorList>
    </citation>
    <scope>NUCLEOTIDE SEQUENCE [LARGE SCALE GENOMIC DNA]</scope>
    <source>
        <strain evidence="2 3">UAMH 11346</strain>
    </source>
</reference>
<feature type="compositionally biased region" description="Basic and acidic residues" evidence="1">
    <location>
        <begin position="1"/>
        <end position="11"/>
    </location>
</feature>
<evidence type="ECO:0000313" key="3">
    <source>
        <dbReference type="Proteomes" id="UP000016923"/>
    </source>
</evidence>
<keyword evidence="3" id="KW-1185">Reference proteome</keyword>
<evidence type="ECO:0000313" key="2">
    <source>
        <dbReference type="EMBL" id="EPE02385.1"/>
    </source>
</evidence>
<sequence>MSAPIDNDKDISNISVHSGAQEDSELMLKKQQAQKDHQALQGARLNMLLSAVSTTYDRIQRKPESEAYDVNAENEQDEADIVLDGPVSDFWAQNAAE</sequence>
<dbReference type="EMBL" id="KE148180">
    <property type="protein sequence ID" value="EPE02385.1"/>
    <property type="molecule type" value="Genomic_DNA"/>
</dbReference>
<dbReference type="VEuPathDB" id="FungiDB:F503_03970"/>
<gene>
    <name evidence="2" type="ORF">F503_03970</name>
</gene>
<protein>
    <submittedName>
        <fullName evidence="2">Uncharacterized protein</fullName>
    </submittedName>
</protein>
<organism evidence="2 3">
    <name type="scientific">Ophiostoma piceae (strain UAMH 11346)</name>
    <name type="common">Sap stain fungus</name>
    <dbReference type="NCBI Taxonomy" id="1262450"/>
    <lineage>
        <taxon>Eukaryota</taxon>
        <taxon>Fungi</taxon>
        <taxon>Dikarya</taxon>
        <taxon>Ascomycota</taxon>
        <taxon>Pezizomycotina</taxon>
        <taxon>Sordariomycetes</taxon>
        <taxon>Sordariomycetidae</taxon>
        <taxon>Ophiostomatales</taxon>
        <taxon>Ophiostomataceae</taxon>
        <taxon>Ophiostoma</taxon>
    </lineage>
</organism>